<dbReference type="CDD" id="cd01284">
    <property type="entry name" value="Riboflavin_deaminase-reductase"/>
    <property type="match status" value="1"/>
</dbReference>
<dbReference type="STRING" id="1427518.XSR1_30063"/>
<evidence type="ECO:0000313" key="5">
    <source>
        <dbReference type="Proteomes" id="UP000019202"/>
    </source>
</evidence>
<dbReference type="EMBL" id="CBXF010000088">
    <property type="protein sequence ID" value="CDL83209.1"/>
    <property type="molecule type" value="Genomic_DNA"/>
</dbReference>
<feature type="domain" description="CMP/dCMP-type deaminase" evidence="3">
    <location>
        <begin position="3"/>
        <end position="119"/>
    </location>
</feature>
<keyword evidence="5" id="KW-1185">Reference proteome</keyword>
<keyword evidence="2" id="KW-0862">Zinc</keyword>
<dbReference type="PANTHER" id="PTHR11079">
    <property type="entry name" value="CYTOSINE DEAMINASE FAMILY MEMBER"/>
    <property type="match status" value="1"/>
</dbReference>
<dbReference type="OrthoDB" id="9800865at2"/>
<dbReference type="Gene3D" id="3.40.140.10">
    <property type="entry name" value="Cytidine Deaminase, domain 2"/>
    <property type="match status" value="1"/>
</dbReference>
<evidence type="ECO:0000256" key="2">
    <source>
        <dbReference type="ARBA" id="ARBA00022833"/>
    </source>
</evidence>
<proteinExistence type="predicted"/>
<keyword evidence="1" id="KW-0479">Metal-binding</keyword>
<comment type="caution">
    <text evidence="4">The sequence shown here is derived from an EMBL/GenBank/DDBJ whole genome shotgun (WGS) entry which is preliminary data.</text>
</comment>
<evidence type="ECO:0000313" key="4">
    <source>
        <dbReference type="EMBL" id="CDL83209.1"/>
    </source>
</evidence>
<evidence type="ECO:0000256" key="1">
    <source>
        <dbReference type="ARBA" id="ARBA00022723"/>
    </source>
</evidence>
<dbReference type="GeneID" id="97124934"/>
<organism evidence="4 5">
    <name type="scientific">Xenorhabdus szentirmaii DSM 16338</name>
    <dbReference type="NCBI Taxonomy" id="1427518"/>
    <lineage>
        <taxon>Bacteria</taxon>
        <taxon>Pseudomonadati</taxon>
        <taxon>Pseudomonadota</taxon>
        <taxon>Gammaproteobacteria</taxon>
        <taxon>Enterobacterales</taxon>
        <taxon>Morganellaceae</taxon>
        <taxon>Xenorhabdus</taxon>
    </lineage>
</organism>
<dbReference type="Pfam" id="PF00383">
    <property type="entry name" value="dCMP_cyt_deam_1"/>
    <property type="match status" value="1"/>
</dbReference>
<dbReference type="PROSITE" id="PS00903">
    <property type="entry name" value="CYT_DCMP_DEAMINASES_1"/>
    <property type="match status" value="1"/>
</dbReference>
<dbReference type="GO" id="GO:0008835">
    <property type="term" value="F:diaminohydroxyphosphoribosylaminopyrimidine deaminase activity"/>
    <property type="evidence" value="ECO:0007669"/>
    <property type="project" value="TreeGrafter"/>
</dbReference>
<dbReference type="PROSITE" id="PS51747">
    <property type="entry name" value="CYT_DCMP_DEAMINASES_2"/>
    <property type="match status" value="1"/>
</dbReference>
<protein>
    <recommendedName>
        <fullName evidence="3">CMP/dCMP-type deaminase domain-containing protein</fullName>
    </recommendedName>
</protein>
<dbReference type="InterPro" id="IPR002125">
    <property type="entry name" value="CMP_dCMP_dom"/>
</dbReference>
<name>W1IXM6_9GAMM</name>
<dbReference type="SUPFAM" id="SSF53927">
    <property type="entry name" value="Cytidine deaminase-like"/>
    <property type="match status" value="1"/>
</dbReference>
<dbReference type="InterPro" id="IPR016192">
    <property type="entry name" value="APOBEC/CMP_deaminase_Zn-bd"/>
</dbReference>
<evidence type="ECO:0000259" key="3">
    <source>
        <dbReference type="PROSITE" id="PS51747"/>
    </source>
</evidence>
<gene>
    <name evidence="4" type="ORF">XSR1_30063</name>
</gene>
<sequence>MRDLDKHFMRAALSESKKALPVCLPNPPVGAVITHKDIIIGKGFTQKYGGDHAEIMAIKNITSQLSLNECNIYITLEPCCFYGKTPPCVDSIIKCNFRKVFVSMIDTHSKNNGKGIDILRLKGICTHVGLIKEETEAFLSKYLWRN</sequence>
<dbReference type="Proteomes" id="UP000019202">
    <property type="component" value="Unassembled WGS sequence"/>
</dbReference>
<dbReference type="GO" id="GO:0008270">
    <property type="term" value="F:zinc ion binding"/>
    <property type="evidence" value="ECO:0007669"/>
    <property type="project" value="InterPro"/>
</dbReference>
<reference evidence="4" key="1">
    <citation type="submission" date="2013-11" db="EMBL/GenBank/DDBJ databases">
        <title>Draft genome sequence and annotation of the entomopathogenic bacteria, Xenorhabdus cabanillasi strain JM26 and Xenorhabdus szentirmai strain DSM 16338.</title>
        <authorList>
            <person name="Gualtieri M."/>
            <person name="Ogier J.C."/>
            <person name="Pages S."/>
            <person name="Givaudan A."/>
            <person name="Gaudriault S."/>
        </authorList>
    </citation>
    <scope>NUCLEOTIDE SEQUENCE [LARGE SCALE GENOMIC DNA]</scope>
    <source>
        <strain evidence="4">DSM 16338</strain>
    </source>
</reference>
<dbReference type="InterPro" id="IPR016193">
    <property type="entry name" value="Cytidine_deaminase-like"/>
</dbReference>
<dbReference type="PANTHER" id="PTHR11079:SF162">
    <property type="entry name" value="RIBOFLAVIN BIOSYNTHESIS PROTEIN PYRD, CHLOROPLASTIC"/>
    <property type="match status" value="1"/>
</dbReference>
<accession>W1IXM6</accession>
<dbReference type="AlphaFoldDB" id="W1IXM6"/>
<dbReference type="RefSeq" id="WP_141557220.1">
    <property type="nucleotide sequence ID" value="NZ_CAWLWS010000088.1"/>
</dbReference>